<dbReference type="OrthoDB" id="582659at2"/>
<evidence type="ECO:0000313" key="2">
    <source>
        <dbReference type="EMBL" id="KYC38675.1"/>
    </source>
</evidence>
<name>A0A139X1V5_9CYAN</name>
<dbReference type="Proteomes" id="UP000076925">
    <property type="component" value="Unassembled WGS sequence"/>
</dbReference>
<reference evidence="2 3" key="1">
    <citation type="journal article" date="2013" name="Genome Biol. Evol.">
        <title>Genomes of Stigonematalean cyanobacteria (subsection V) and the evolution of oxygenic photosynthesis from prokaryotes to plastids.</title>
        <authorList>
            <person name="Dagan T."/>
            <person name="Roettger M."/>
            <person name="Stucken K."/>
            <person name="Landan G."/>
            <person name="Koch R."/>
            <person name="Major P."/>
            <person name="Gould S.B."/>
            <person name="Goremykin V.V."/>
            <person name="Rippka R."/>
            <person name="Tandeau de Marsac N."/>
            <person name="Gugger M."/>
            <person name="Lockhart P.J."/>
            <person name="Allen J.F."/>
            <person name="Brune I."/>
            <person name="Maus I."/>
            <person name="Puhler A."/>
            <person name="Martin W.F."/>
        </authorList>
    </citation>
    <scope>NUCLEOTIDE SEQUENCE [LARGE SCALE GENOMIC DNA]</scope>
    <source>
        <strain evidence="2 3">PCC 7110</strain>
    </source>
</reference>
<accession>A0A139X1V5</accession>
<dbReference type="STRING" id="128403.WA1_36490"/>
<dbReference type="AlphaFoldDB" id="A0A139X1V5"/>
<evidence type="ECO:0000256" key="1">
    <source>
        <dbReference type="SAM" id="Phobius"/>
    </source>
</evidence>
<proteinExistence type="predicted"/>
<keyword evidence="1" id="KW-0812">Transmembrane</keyword>
<comment type="caution">
    <text evidence="2">The sequence shown here is derived from an EMBL/GenBank/DDBJ whole genome shotgun (WGS) entry which is preliminary data.</text>
</comment>
<evidence type="ECO:0000313" key="3">
    <source>
        <dbReference type="Proteomes" id="UP000076925"/>
    </source>
</evidence>
<keyword evidence="3" id="KW-1185">Reference proteome</keyword>
<gene>
    <name evidence="2" type="ORF">WA1_36490</name>
</gene>
<keyword evidence="1" id="KW-0472">Membrane</keyword>
<sequence>MVAVVVVINMLASLTLFYVAWRVWLLKRRIANIADILSAAERSTHAVLHKAPAAIHVGQRNIHNLRQGNQPKQVQIQQVRQIFSLLAFGQQIWRRDFFQLRAISMKKRI</sequence>
<dbReference type="RefSeq" id="WP_017746671.1">
    <property type="nucleotide sequence ID" value="NZ_KQ976354.1"/>
</dbReference>
<keyword evidence="1" id="KW-1133">Transmembrane helix</keyword>
<protein>
    <submittedName>
        <fullName evidence="2">Uncharacterized protein</fullName>
    </submittedName>
</protein>
<dbReference type="EMBL" id="ANNX02000040">
    <property type="protein sequence ID" value="KYC38675.1"/>
    <property type="molecule type" value="Genomic_DNA"/>
</dbReference>
<organism evidence="2 3">
    <name type="scientific">Scytonema hofmannii PCC 7110</name>
    <dbReference type="NCBI Taxonomy" id="128403"/>
    <lineage>
        <taxon>Bacteria</taxon>
        <taxon>Bacillati</taxon>
        <taxon>Cyanobacteriota</taxon>
        <taxon>Cyanophyceae</taxon>
        <taxon>Nostocales</taxon>
        <taxon>Scytonemataceae</taxon>
        <taxon>Scytonema</taxon>
    </lineage>
</organism>
<feature type="transmembrane region" description="Helical" evidence="1">
    <location>
        <begin position="6"/>
        <end position="25"/>
    </location>
</feature>